<protein>
    <submittedName>
        <fullName evidence="3">Thioredoxin-like domain-containing protein</fullName>
    </submittedName>
</protein>
<dbReference type="GO" id="GO:0031397">
    <property type="term" value="P:negative regulation of protein ubiquitination"/>
    <property type="evidence" value="ECO:0007669"/>
    <property type="project" value="TreeGrafter"/>
</dbReference>
<dbReference type="Pfam" id="PF13905">
    <property type="entry name" value="Thioredoxin_8"/>
    <property type="match status" value="1"/>
</dbReference>
<reference evidence="3 4" key="1">
    <citation type="submission" date="2023-10" db="EMBL/GenBank/DDBJ databases">
        <title>Rubellicoccus peritrichatus gen. nov., sp. nov., isolated from an algae of coral reef tank.</title>
        <authorList>
            <person name="Luo J."/>
        </authorList>
    </citation>
    <scope>NUCLEOTIDE SEQUENCE [LARGE SCALE GENOMIC DNA]</scope>
    <source>
        <strain evidence="3 4">CR14</strain>
    </source>
</reference>
<evidence type="ECO:0000313" key="3">
    <source>
        <dbReference type="EMBL" id="WOO40978.1"/>
    </source>
</evidence>
<evidence type="ECO:0000256" key="1">
    <source>
        <dbReference type="SAM" id="SignalP"/>
    </source>
</evidence>
<dbReference type="GO" id="GO:0004791">
    <property type="term" value="F:thioredoxin-disulfide reductase (NADPH) activity"/>
    <property type="evidence" value="ECO:0007669"/>
    <property type="project" value="TreeGrafter"/>
</dbReference>
<gene>
    <name evidence="3" type="ORF">RZN69_20355</name>
</gene>
<dbReference type="Proteomes" id="UP001304300">
    <property type="component" value="Chromosome"/>
</dbReference>
<accession>A0AAQ3LCE6</accession>
<evidence type="ECO:0000259" key="2">
    <source>
        <dbReference type="PROSITE" id="PS51352"/>
    </source>
</evidence>
<dbReference type="PANTHER" id="PTHR46472:SF1">
    <property type="entry name" value="NUCLEOREDOXIN"/>
    <property type="match status" value="1"/>
</dbReference>
<dbReference type="SUPFAM" id="SSF52833">
    <property type="entry name" value="Thioredoxin-like"/>
    <property type="match status" value="1"/>
</dbReference>
<organism evidence="3 4">
    <name type="scientific">Rubellicoccus peritrichatus</name>
    <dbReference type="NCBI Taxonomy" id="3080537"/>
    <lineage>
        <taxon>Bacteria</taxon>
        <taxon>Pseudomonadati</taxon>
        <taxon>Verrucomicrobiota</taxon>
        <taxon>Opitutia</taxon>
        <taxon>Puniceicoccales</taxon>
        <taxon>Cerasicoccaceae</taxon>
        <taxon>Rubellicoccus</taxon>
    </lineage>
</organism>
<dbReference type="EMBL" id="CP136920">
    <property type="protein sequence ID" value="WOO40978.1"/>
    <property type="molecule type" value="Genomic_DNA"/>
</dbReference>
<dbReference type="RefSeq" id="WP_317833275.1">
    <property type="nucleotide sequence ID" value="NZ_CP136920.1"/>
</dbReference>
<dbReference type="Gene3D" id="2.30.30.700">
    <property type="entry name" value="SLA1 homology domain 1"/>
    <property type="match status" value="1"/>
</dbReference>
<dbReference type="InterPro" id="IPR012336">
    <property type="entry name" value="Thioredoxin-like_fold"/>
</dbReference>
<sequence>MKKIACLSLIFIINVSVQARVWTDSEGRSMEADFVQTQQTADGTMVVFRKDDGMRYQFPLSKLSAEDQKLIKEGGVKKVEEPTTPKLRDKTSFEEAISSNLVQLDGRRLKGVSSDAMEPKEYYAIYYSAHWCPPCRKFTPKLVNFYKKQKRKHDDFEIIFVSSDRSEEAMEEYMEETSMRWFALDYDKKKRARDLTQFSGKGIPCLVVVDKDGNVLSHSYDGTKYLGPTKVMNDLEDMLSQKSS</sequence>
<dbReference type="KEGG" id="puo:RZN69_20355"/>
<evidence type="ECO:0000313" key="4">
    <source>
        <dbReference type="Proteomes" id="UP001304300"/>
    </source>
</evidence>
<feature type="domain" description="Thioredoxin" evidence="2">
    <location>
        <begin position="90"/>
        <end position="244"/>
    </location>
</feature>
<dbReference type="PROSITE" id="PS51352">
    <property type="entry name" value="THIOREDOXIN_2"/>
    <property type="match status" value="1"/>
</dbReference>
<dbReference type="InterPro" id="IPR013766">
    <property type="entry name" value="Thioredoxin_domain"/>
</dbReference>
<name>A0AAQ3LCE6_9BACT</name>
<feature type="chain" id="PRO_5042971157" evidence="1">
    <location>
        <begin position="20"/>
        <end position="244"/>
    </location>
</feature>
<keyword evidence="4" id="KW-1185">Reference proteome</keyword>
<proteinExistence type="predicted"/>
<dbReference type="InterPro" id="IPR036249">
    <property type="entry name" value="Thioredoxin-like_sf"/>
</dbReference>
<dbReference type="AlphaFoldDB" id="A0AAQ3LCE6"/>
<dbReference type="GO" id="GO:0030178">
    <property type="term" value="P:negative regulation of Wnt signaling pathway"/>
    <property type="evidence" value="ECO:0007669"/>
    <property type="project" value="TreeGrafter"/>
</dbReference>
<dbReference type="PANTHER" id="PTHR46472">
    <property type="entry name" value="NUCLEOREDOXIN"/>
    <property type="match status" value="1"/>
</dbReference>
<keyword evidence="1" id="KW-0732">Signal</keyword>
<feature type="signal peptide" evidence="1">
    <location>
        <begin position="1"/>
        <end position="19"/>
    </location>
</feature>
<dbReference type="Gene3D" id="3.40.30.10">
    <property type="entry name" value="Glutaredoxin"/>
    <property type="match status" value="1"/>
</dbReference>